<dbReference type="GO" id="GO:0003676">
    <property type="term" value="F:nucleic acid binding"/>
    <property type="evidence" value="ECO:0007669"/>
    <property type="project" value="InterPro"/>
</dbReference>
<dbReference type="EC" id="3.1.-.-" evidence="6"/>
<evidence type="ECO:0000313" key="10">
    <source>
        <dbReference type="Proteomes" id="UP000184275"/>
    </source>
</evidence>
<organism evidence="8 10">
    <name type="scientific">Fibrobacter intestinalis</name>
    <dbReference type="NCBI Taxonomy" id="28122"/>
    <lineage>
        <taxon>Bacteria</taxon>
        <taxon>Pseudomonadati</taxon>
        <taxon>Fibrobacterota</taxon>
        <taxon>Fibrobacteria</taxon>
        <taxon>Fibrobacterales</taxon>
        <taxon>Fibrobacteraceae</taxon>
        <taxon>Fibrobacter</taxon>
    </lineage>
</organism>
<proteinExistence type="inferred from homology"/>
<protein>
    <recommendedName>
        <fullName evidence="5 6">Oligoribonuclease</fullName>
        <ecNumber evidence="6">3.1.-.-</ecNumber>
    </recommendedName>
</protein>
<dbReference type="InterPro" id="IPR012337">
    <property type="entry name" value="RNaseH-like_sf"/>
</dbReference>
<dbReference type="InterPro" id="IPR022894">
    <property type="entry name" value="Oligoribonuclease"/>
</dbReference>
<accession>A0A1M6TNG3</accession>
<reference evidence="10" key="2">
    <citation type="submission" date="2016-11" db="EMBL/GenBank/DDBJ databases">
        <authorList>
            <person name="Varghese N."/>
            <person name="Submissions S."/>
        </authorList>
    </citation>
    <scope>NUCLEOTIDE SEQUENCE [LARGE SCALE GENOMIC DNA]</scope>
    <source>
        <strain evidence="10">UWOS</strain>
    </source>
</reference>
<dbReference type="InterPro" id="IPR036397">
    <property type="entry name" value="RNaseH_sf"/>
</dbReference>
<dbReference type="Pfam" id="PF00929">
    <property type="entry name" value="RNase_T"/>
    <property type="match status" value="1"/>
</dbReference>
<feature type="domain" description="Exonuclease" evidence="7">
    <location>
        <begin position="10"/>
        <end position="187"/>
    </location>
</feature>
<evidence type="ECO:0000256" key="1">
    <source>
        <dbReference type="ARBA" id="ARBA00009921"/>
    </source>
</evidence>
<comment type="function">
    <text evidence="6">3'-to-5' exoribonuclease specific for small oligoribonucleotides.</text>
</comment>
<dbReference type="SMART" id="SM00479">
    <property type="entry name" value="EXOIII"/>
    <property type="match status" value="1"/>
</dbReference>
<dbReference type="EMBL" id="FUWU01000045">
    <property type="protein sequence ID" value="SKA00965.1"/>
    <property type="molecule type" value="Genomic_DNA"/>
</dbReference>
<reference evidence="9 11" key="3">
    <citation type="submission" date="2017-02" db="EMBL/GenBank/DDBJ databases">
        <authorList>
            <person name="Peterson S.W."/>
        </authorList>
    </citation>
    <scope>NUCLEOTIDE SEQUENCE [LARGE SCALE GENOMIC DNA]</scope>
    <source>
        <strain evidence="9 11">ATCC 43854</strain>
    </source>
</reference>
<evidence type="ECO:0000256" key="3">
    <source>
        <dbReference type="ARBA" id="ARBA00022801"/>
    </source>
</evidence>
<evidence type="ECO:0000259" key="7">
    <source>
        <dbReference type="SMART" id="SM00479"/>
    </source>
</evidence>
<keyword evidence="3 6" id="KW-0378">Hydrolase</keyword>
<dbReference type="CDD" id="cd06135">
    <property type="entry name" value="Orn"/>
    <property type="match status" value="1"/>
</dbReference>
<keyword evidence="6" id="KW-0963">Cytoplasm</keyword>
<dbReference type="HAMAP" id="MF_00045">
    <property type="entry name" value="Oligoribonuclease"/>
    <property type="match status" value="1"/>
</dbReference>
<dbReference type="Proteomes" id="UP000190449">
    <property type="component" value="Unassembled WGS sequence"/>
</dbReference>
<dbReference type="Proteomes" id="UP000184275">
    <property type="component" value="Unassembled WGS sequence"/>
</dbReference>
<evidence type="ECO:0000256" key="5">
    <source>
        <dbReference type="ARBA" id="ARBA00070964"/>
    </source>
</evidence>
<comment type="similarity">
    <text evidence="1 6">Belongs to the oligoribonuclease family.</text>
</comment>
<dbReference type="SUPFAM" id="SSF53098">
    <property type="entry name" value="Ribonuclease H-like"/>
    <property type="match status" value="1"/>
</dbReference>
<dbReference type="PANTHER" id="PTHR11046">
    <property type="entry name" value="OLIGORIBONUCLEASE, MITOCHONDRIAL"/>
    <property type="match status" value="1"/>
</dbReference>
<dbReference type="GO" id="GO:0000175">
    <property type="term" value="F:3'-5'-RNA exonuclease activity"/>
    <property type="evidence" value="ECO:0007669"/>
    <property type="project" value="InterPro"/>
</dbReference>
<sequence length="190" mass="22196">MTFQNKTAPNLVWMDLEMSGLNPEHDVILEIATVVTDANLKILGKGPVIAIHQPENILNGMDDWNTRHHTQSGLVERVRHSRYDTAAAEKATLDFIRQYTVKHDREHSGNLLCGNSITQDRRFLYKYMPQISEWLSYRNIDVSSIKELAFRWFPNLPEFEKQERHQALDDILESIAELEYYKKTIFHLAK</sequence>
<evidence type="ECO:0000313" key="9">
    <source>
        <dbReference type="EMBL" id="SKA00965.1"/>
    </source>
</evidence>
<dbReference type="EMBL" id="FRAW01000010">
    <property type="protein sequence ID" value="SHK58491.1"/>
    <property type="molecule type" value="Genomic_DNA"/>
</dbReference>
<dbReference type="AlphaFoldDB" id="A0A1M6TNG3"/>
<dbReference type="GO" id="GO:0005737">
    <property type="term" value="C:cytoplasm"/>
    <property type="evidence" value="ECO:0007669"/>
    <property type="project" value="UniProtKB-SubCell"/>
</dbReference>
<gene>
    <name evidence="6" type="primary">orn</name>
    <name evidence="9" type="ORF">SAMN02745108_02223</name>
    <name evidence="8" type="ORF">SAMN05720469_11073</name>
</gene>
<keyword evidence="2 6" id="KW-0540">Nuclease</keyword>
<dbReference type="FunFam" id="3.30.420.10:FF:000003">
    <property type="entry name" value="Oligoribonuclease"/>
    <property type="match status" value="1"/>
</dbReference>
<keyword evidence="10" id="KW-1185">Reference proteome</keyword>
<dbReference type="GO" id="GO:0006259">
    <property type="term" value="P:DNA metabolic process"/>
    <property type="evidence" value="ECO:0007669"/>
    <property type="project" value="UniProtKB-ARBA"/>
</dbReference>
<dbReference type="STRING" id="28122.SAMN02745108_02223"/>
<evidence type="ECO:0000256" key="2">
    <source>
        <dbReference type="ARBA" id="ARBA00022722"/>
    </source>
</evidence>
<dbReference type="PANTHER" id="PTHR11046:SF0">
    <property type="entry name" value="OLIGORIBONUCLEASE, MITOCHONDRIAL"/>
    <property type="match status" value="1"/>
</dbReference>
<comment type="subcellular location">
    <subcellularLocation>
        <location evidence="6">Cytoplasm</location>
    </subcellularLocation>
</comment>
<evidence type="ECO:0000256" key="6">
    <source>
        <dbReference type="HAMAP-Rule" id="MF_00045"/>
    </source>
</evidence>
<keyword evidence="4 6" id="KW-0269">Exonuclease</keyword>
<accession>A0A1T4QB94</accession>
<dbReference type="Gene3D" id="3.30.420.10">
    <property type="entry name" value="Ribonuclease H-like superfamily/Ribonuclease H"/>
    <property type="match status" value="1"/>
</dbReference>
<evidence type="ECO:0000256" key="4">
    <source>
        <dbReference type="ARBA" id="ARBA00022839"/>
    </source>
</evidence>
<reference evidence="8" key="1">
    <citation type="submission" date="2016-11" db="EMBL/GenBank/DDBJ databases">
        <authorList>
            <person name="Jaros S."/>
            <person name="Januszkiewicz K."/>
            <person name="Wedrychowicz H."/>
        </authorList>
    </citation>
    <scope>NUCLEOTIDE SEQUENCE [LARGE SCALE GENOMIC DNA]</scope>
    <source>
        <strain evidence="8">UWOS</strain>
    </source>
</reference>
<evidence type="ECO:0000313" key="8">
    <source>
        <dbReference type="EMBL" id="SHK58491.1"/>
    </source>
</evidence>
<dbReference type="NCBIfam" id="NF003765">
    <property type="entry name" value="PRK05359.1"/>
    <property type="match status" value="1"/>
</dbReference>
<dbReference type="RefSeq" id="WP_073303705.1">
    <property type="nucleotide sequence ID" value="NZ_FRAW01000010.1"/>
</dbReference>
<evidence type="ECO:0000313" key="11">
    <source>
        <dbReference type="Proteomes" id="UP000190449"/>
    </source>
</evidence>
<name>A0A1M6TNG3_9BACT</name>
<feature type="active site" evidence="6">
    <location>
        <position position="137"/>
    </location>
</feature>
<dbReference type="InterPro" id="IPR013520">
    <property type="entry name" value="Ribonucl_H"/>
</dbReference>